<dbReference type="PANTHER" id="PTHR46972:SF1">
    <property type="entry name" value="FAD DEPENDENT OXIDOREDUCTASE DOMAIN-CONTAINING PROTEIN"/>
    <property type="match status" value="1"/>
</dbReference>
<keyword evidence="2" id="KW-0274">FAD</keyword>
<evidence type="ECO:0000256" key="4">
    <source>
        <dbReference type="ARBA" id="ARBA00023033"/>
    </source>
</evidence>
<name>A0A9P4UT80_9PEZI</name>
<keyword evidence="4" id="KW-0503">Monooxygenase</keyword>
<dbReference type="GO" id="GO:0004497">
    <property type="term" value="F:monooxygenase activity"/>
    <property type="evidence" value="ECO:0007669"/>
    <property type="project" value="UniProtKB-KW"/>
</dbReference>
<keyword evidence="7" id="KW-1185">Reference proteome</keyword>
<evidence type="ECO:0000313" key="7">
    <source>
        <dbReference type="Proteomes" id="UP000799441"/>
    </source>
</evidence>
<evidence type="ECO:0000256" key="2">
    <source>
        <dbReference type="ARBA" id="ARBA00022827"/>
    </source>
</evidence>
<evidence type="ECO:0000259" key="5">
    <source>
        <dbReference type="Pfam" id="PF01494"/>
    </source>
</evidence>
<proteinExistence type="predicted"/>
<keyword evidence="1" id="KW-0285">Flavoprotein</keyword>
<comment type="caution">
    <text evidence="6">The sequence shown here is derived from an EMBL/GenBank/DDBJ whole genome shotgun (WGS) entry which is preliminary data.</text>
</comment>
<dbReference type="PANTHER" id="PTHR46972">
    <property type="entry name" value="MONOOXYGENASE ASQM-RELATED"/>
    <property type="match status" value="1"/>
</dbReference>
<reference evidence="6" key="1">
    <citation type="journal article" date="2020" name="Stud. Mycol.">
        <title>101 Dothideomycetes genomes: a test case for predicting lifestyles and emergence of pathogens.</title>
        <authorList>
            <person name="Haridas S."/>
            <person name="Albert R."/>
            <person name="Binder M."/>
            <person name="Bloem J."/>
            <person name="Labutti K."/>
            <person name="Salamov A."/>
            <person name="Andreopoulos B."/>
            <person name="Baker S."/>
            <person name="Barry K."/>
            <person name="Bills G."/>
            <person name="Bluhm B."/>
            <person name="Cannon C."/>
            <person name="Castanera R."/>
            <person name="Culley D."/>
            <person name="Daum C."/>
            <person name="Ezra D."/>
            <person name="Gonzalez J."/>
            <person name="Henrissat B."/>
            <person name="Kuo A."/>
            <person name="Liang C."/>
            <person name="Lipzen A."/>
            <person name="Lutzoni F."/>
            <person name="Magnuson J."/>
            <person name="Mondo S."/>
            <person name="Nolan M."/>
            <person name="Ohm R."/>
            <person name="Pangilinan J."/>
            <person name="Park H.-J."/>
            <person name="Ramirez L."/>
            <person name="Alfaro M."/>
            <person name="Sun H."/>
            <person name="Tritt A."/>
            <person name="Yoshinaga Y."/>
            <person name="Zwiers L.-H."/>
            <person name="Turgeon B."/>
            <person name="Goodwin S."/>
            <person name="Spatafora J."/>
            <person name="Crous P."/>
            <person name="Grigoriev I."/>
        </authorList>
    </citation>
    <scope>NUCLEOTIDE SEQUENCE</scope>
    <source>
        <strain evidence="6">CBS 116435</strain>
    </source>
</reference>
<keyword evidence="3" id="KW-0560">Oxidoreductase</keyword>
<protein>
    <submittedName>
        <fullName evidence="6">FAD/NAD(P)-binding domain-containing protein</fullName>
    </submittedName>
</protein>
<dbReference type="InterPro" id="IPR036188">
    <property type="entry name" value="FAD/NAD-bd_sf"/>
</dbReference>
<dbReference type="InterPro" id="IPR002938">
    <property type="entry name" value="FAD-bd"/>
</dbReference>
<evidence type="ECO:0000313" key="6">
    <source>
        <dbReference type="EMBL" id="KAF2725819.1"/>
    </source>
</evidence>
<dbReference type="Proteomes" id="UP000799441">
    <property type="component" value="Unassembled WGS sequence"/>
</dbReference>
<dbReference type="SUPFAM" id="SSF51905">
    <property type="entry name" value="FAD/NAD(P)-binding domain"/>
    <property type="match status" value="1"/>
</dbReference>
<dbReference type="OrthoDB" id="655030at2759"/>
<organism evidence="6 7">
    <name type="scientific">Polychaeton citri CBS 116435</name>
    <dbReference type="NCBI Taxonomy" id="1314669"/>
    <lineage>
        <taxon>Eukaryota</taxon>
        <taxon>Fungi</taxon>
        <taxon>Dikarya</taxon>
        <taxon>Ascomycota</taxon>
        <taxon>Pezizomycotina</taxon>
        <taxon>Dothideomycetes</taxon>
        <taxon>Dothideomycetidae</taxon>
        <taxon>Capnodiales</taxon>
        <taxon>Capnodiaceae</taxon>
        <taxon>Polychaeton</taxon>
    </lineage>
</organism>
<dbReference type="AlphaFoldDB" id="A0A9P4UT80"/>
<dbReference type="Pfam" id="PF01494">
    <property type="entry name" value="FAD_binding_3"/>
    <property type="match status" value="1"/>
</dbReference>
<accession>A0A9P4UT80</accession>
<evidence type="ECO:0000256" key="3">
    <source>
        <dbReference type="ARBA" id="ARBA00023002"/>
    </source>
</evidence>
<dbReference type="PRINTS" id="PR00420">
    <property type="entry name" value="RNGMNOXGNASE"/>
</dbReference>
<sequence length="392" mass="42900">MLFRFISDASVLYLGKLLELANIDYIIFERDKSATSAIVQSETLDVHVGAGQLALKEAGLLDQFNSLARGNVTVVFADSTGKVHKKFGEGDQDIERPKIDRRDLRALLIGSIPGHRIRGQRGADGSISIYFATGRVESGFRLVVGADGAWSKARSLVSQNIVKAYRFVISNSDKVTSAKPQYSGLYYLTCSIKPENSFHSSATSLVGQGNYLSLGNGKQIGAQKLGEGSYYIAIDLRLPESWSSENAALLKDPAAPKRSLLDDFFFDWAQINTDLIKHADGDFRAWPLYAVPTESLSWQTVAGVTLLGDAAHVTTPFIGEGVNCAMYDSIQLAQQMIKYGIENLDCAVSEYEKLMFPRAINLIEQSARSGELLYAPDAPRGWLDSFAGIYNA</sequence>
<gene>
    <name evidence="6" type="ORF">K431DRAFT_317270</name>
</gene>
<dbReference type="GO" id="GO:0071949">
    <property type="term" value="F:FAD binding"/>
    <property type="evidence" value="ECO:0007669"/>
    <property type="project" value="InterPro"/>
</dbReference>
<evidence type="ECO:0000256" key="1">
    <source>
        <dbReference type="ARBA" id="ARBA00022630"/>
    </source>
</evidence>
<feature type="domain" description="FAD-binding" evidence="5">
    <location>
        <begin position="303"/>
        <end position="337"/>
    </location>
</feature>
<dbReference type="EMBL" id="MU003766">
    <property type="protein sequence ID" value="KAF2725819.1"/>
    <property type="molecule type" value="Genomic_DNA"/>
</dbReference>
<dbReference type="Gene3D" id="3.50.50.60">
    <property type="entry name" value="FAD/NAD(P)-binding domain"/>
    <property type="match status" value="1"/>
</dbReference>